<dbReference type="EMBL" id="NGIR01000032">
    <property type="protein sequence ID" value="OTU25782.1"/>
    <property type="molecule type" value="Genomic_DNA"/>
</dbReference>
<gene>
    <name evidence="2" type="ORF">CAT59_16275</name>
</gene>
<evidence type="ECO:0000313" key="2">
    <source>
        <dbReference type="EMBL" id="OTU25782.1"/>
    </source>
</evidence>
<dbReference type="PROSITE" id="PS51257">
    <property type="entry name" value="PROKAR_LIPOPROTEIN"/>
    <property type="match status" value="1"/>
</dbReference>
<accession>A0A242U180</accession>
<name>A0A242U180_ACIPI</name>
<evidence type="ECO:0000313" key="3">
    <source>
        <dbReference type="Proteomes" id="UP000195162"/>
    </source>
</evidence>
<evidence type="ECO:0008006" key="4">
    <source>
        <dbReference type="Google" id="ProtNLM"/>
    </source>
</evidence>
<dbReference type="AlphaFoldDB" id="A0A242U180"/>
<sequence length="507" mass="55169">MLQQSKETKLRTYLGLSTFILSVALTGCGGGGSSGGNSPTTPTPVDPTPEATTDVTLKTPVEMRNIQLKVYDNTNNAVLVDTSIASLNSFNVKIPTAKLNRLYRVEITTQSSSQVFDPITPQYQNLSGIYHAFIIPNSVSGRIQFISPSSEAVYQRAVIRSGQLPQETVDPTRIEQLHVDLASQDVYKSLMNAFKDGDIPSLSPANSLLNLTLLRYSTTKPSTYVDSYLSFGYLQYWSTIHGGANTYQELVKSLATDLKDGFLDGKKLHGDQTSFTPIFTSAPDNIDPAKNTLLDIAANQKVTRDYFTTNLRAATFRLADLQDQSHLDPIGYDLLDKKQYSGIIPAGNTSEFFRIDGAGDYRRAVGFSGITATCNGSAYPCKQGLTSINISDPKLPATDYLVGHYEDTSTGCQLNFRANGQIDMSKGSQIYRVALSADSTDNLLQTDAASSSYLLNSSSAEPNNSTQQYNFIQLSIKANKIISAKAGLDSRKAPDSLQTPQLECSFS</sequence>
<evidence type="ECO:0000256" key="1">
    <source>
        <dbReference type="SAM" id="MobiDB-lite"/>
    </source>
</evidence>
<comment type="caution">
    <text evidence="2">The sequence shown here is derived from an EMBL/GenBank/DDBJ whole genome shotgun (WGS) entry which is preliminary data.</text>
</comment>
<protein>
    <recommendedName>
        <fullName evidence="4">Lipoprotein</fullName>
    </recommendedName>
</protein>
<dbReference type="Proteomes" id="UP000195162">
    <property type="component" value="Unassembled WGS sequence"/>
</dbReference>
<dbReference type="RefSeq" id="WP_032053906.1">
    <property type="nucleotide sequence ID" value="NZ_JADVOL010000007.1"/>
</dbReference>
<organism evidence="2 3">
    <name type="scientific">Acinetobacter pittii</name>
    <name type="common">Acinetobacter genomosp. 3</name>
    <dbReference type="NCBI Taxonomy" id="48296"/>
    <lineage>
        <taxon>Bacteria</taxon>
        <taxon>Pseudomonadati</taxon>
        <taxon>Pseudomonadota</taxon>
        <taxon>Gammaproteobacteria</taxon>
        <taxon>Moraxellales</taxon>
        <taxon>Moraxellaceae</taxon>
        <taxon>Acinetobacter</taxon>
        <taxon>Acinetobacter calcoaceticus/baumannii complex</taxon>
    </lineage>
</organism>
<proteinExistence type="predicted"/>
<reference evidence="2 3" key="1">
    <citation type="submission" date="2017-05" db="EMBL/GenBank/DDBJ databases">
        <authorList>
            <person name="Song R."/>
            <person name="Chenine A.L."/>
            <person name="Ruprecht R.M."/>
        </authorList>
    </citation>
    <scope>NUCLEOTIDE SEQUENCE [LARGE SCALE GENOMIC DNA]</scope>
    <source>
        <strain evidence="2 3">ARLG1955</strain>
    </source>
</reference>
<feature type="region of interest" description="Disordered" evidence="1">
    <location>
        <begin position="31"/>
        <end position="52"/>
    </location>
</feature>